<reference evidence="3 4" key="1">
    <citation type="journal article" date="2014" name="PLoS ONE">
        <title>Identification and Characterization of a New Erythromycin Biosynthetic Gene Cluster in Actinopolyspora erythraea YIM90600, a Novel Erythronolide-Producing Halophilic Actinomycete Isolated from Salt Field.</title>
        <authorList>
            <person name="Chen D."/>
            <person name="Feng J."/>
            <person name="Huang L."/>
            <person name="Zhang Q."/>
            <person name="Wu J."/>
            <person name="Zhu X."/>
            <person name="Duan Y."/>
            <person name="Xu Z."/>
        </authorList>
    </citation>
    <scope>NUCLEOTIDE SEQUENCE [LARGE SCALE GENOMIC DNA]</scope>
    <source>
        <strain evidence="3 4">YIM90600</strain>
    </source>
</reference>
<dbReference type="RefSeq" id="WP_043569332.1">
    <property type="nucleotide sequence ID" value="NZ_CP022752.1"/>
</dbReference>
<dbReference type="SUPFAM" id="SSF89095">
    <property type="entry name" value="GatB/YqeY motif"/>
    <property type="match status" value="1"/>
</dbReference>
<dbReference type="Pfam" id="PF09424">
    <property type="entry name" value="YqeY"/>
    <property type="match status" value="1"/>
</dbReference>
<dbReference type="HOGENOM" id="CLU_079430_2_0_11"/>
<dbReference type="AlphaFoldDB" id="A0A099DCH9"/>
<evidence type="ECO:0000313" key="3">
    <source>
        <dbReference type="EMBL" id="KGI83125.1"/>
    </source>
</evidence>
<sequence length="156" mass="16744">MSELKERLRSDLTAAIKQRETTRTGVLRMALSAIGAEEVSGKQARELSDEEVRAVLSKEVKKRDESASAFDSAGRAEQAAAERAEGDILREYLPAQLDDEELTRLAKEAVGEVAAELGETPGPKHMGQVMKIANAKVAGQAEGGRVAAAVKTELNR</sequence>
<dbReference type="PANTHER" id="PTHR28055:SF1">
    <property type="entry name" value="ALTERED INHERITANCE OF MITOCHONDRIA PROTEIN 41, MITOCHONDRIAL"/>
    <property type="match status" value="1"/>
</dbReference>
<dbReference type="InterPro" id="IPR023168">
    <property type="entry name" value="GatB_Yqey_C_2"/>
</dbReference>
<feature type="region of interest" description="Disordered" evidence="1">
    <location>
        <begin position="63"/>
        <end position="83"/>
    </location>
</feature>
<dbReference type="EMBL" id="JPMV01000001">
    <property type="protein sequence ID" value="KGI83125.1"/>
    <property type="molecule type" value="Genomic_DNA"/>
</dbReference>
<organism evidence="2 5">
    <name type="scientific">Actinopolyspora erythraea</name>
    <dbReference type="NCBI Taxonomy" id="414996"/>
    <lineage>
        <taxon>Bacteria</taxon>
        <taxon>Bacillati</taxon>
        <taxon>Actinomycetota</taxon>
        <taxon>Actinomycetes</taxon>
        <taxon>Actinopolysporales</taxon>
        <taxon>Actinopolysporaceae</taxon>
        <taxon>Actinopolyspora</taxon>
    </lineage>
</organism>
<dbReference type="PANTHER" id="PTHR28055">
    <property type="entry name" value="ALTERED INHERITANCE OF MITOCHONDRIA PROTEIN 41, MITOCHONDRIAL"/>
    <property type="match status" value="1"/>
</dbReference>
<dbReference type="OrthoDB" id="5244551at2"/>
<dbReference type="KEGG" id="aey:CDG81_01330"/>
<dbReference type="InterPro" id="IPR003789">
    <property type="entry name" value="Asn/Gln_tRNA_amidoTrase-B-like"/>
</dbReference>
<dbReference type="EMBL" id="CP022752">
    <property type="protein sequence ID" value="ASU77183.1"/>
    <property type="molecule type" value="Genomic_DNA"/>
</dbReference>
<keyword evidence="2" id="KW-0808">Transferase</keyword>
<dbReference type="eggNOG" id="COG1610">
    <property type="taxonomic scope" value="Bacteria"/>
</dbReference>
<proteinExistence type="predicted"/>
<accession>A0A099DCH9</accession>
<gene>
    <name evidence="2" type="ORF">CDG81_01330</name>
    <name evidence="3" type="ORF">IL38_00345</name>
</gene>
<name>A0A099DCH9_9ACTN</name>
<dbReference type="Proteomes" id="UP000215043">
    <property type="component" value="Chromosome"/>
</dbReference>
<reference evidence="2 5" key="2">
    <citation type="submission" date="2017-08" db="EMBL/GenBank/DDBJ databases">
        <title>The complete genome sequence of moderately halophilic actinomycete Actinopolyspora erythraea YIM 90600, the producer of novel erythromycin, novel actinopolysporins A-C and tubercidin.</title>
        <authorList>
            <person name="Yin M."/>
            <person name="Tang S."/>
        </authorList>
    </citation>
    <scope>NUCLEOTIDE SEQUENCE [LARGE SCALE GENOMIC DNA]</scope>
    <source>
        <strain evidence="2 5">YIM 90600</strain>
    </source>
</reference>
<dbReference type="InterPro" id="IPR019004">
    <property type="entry name" value="YqeY/Aim41"/>
</dbReference>
<dbReference type="Gene3D" id="1.10.10.410">
    <property type="match status" value="1"/>
</dbReference>
<dbReference type="GO" id="GO:0016884">
    <property type="term" value="F:carbon-nitrogen ligase activity, with glutamine as amido-N-donor"/>
    <property type="evidence" value="ECO:0007669"/>
    <property type="project" value="InterPro"/>
</dbReference>
<evidence type="ECO:0000313" key="2">
    <source>
        <dbReference type="EMBL" id="ASU77183.1"/>
    </source>
</evidence>
<evidence type="ECO:0000313" key="5">
    <source>
        <dbReference type="Proteomes" id="UP000215043"/>
    </source>
</evidence>
<dbReference type="Proteomes" id="UP000029737">
    <property type="component" value="Unassembled WGS sequence"/>
</dbReference>
<dbReference type="Gene3D" id="1.10.1510.10">
    <property type="entry name" value="Uncharacterised protein YqeY/AIM41 PF09424, N-terminal domain"/>
    <property type="match status" value="1"/>
</dbReference>
<evidence type="ECO:0000313" key="4">
    <source>
        <dbReference type="Proteomes" id="UP000029737"/>
    </source>
</evidence>
<dbReference type="GO" id="GO:0016740">
    <property type="term" value="F:transferase activity"/>
    <property type="evidence" value="ECO:0007669"/>
    <property type="project" value="UniProtKB-KW"/>
</dbReference>
<evidence type="ECO:0000256" key="1">
    <source>
        <dbReference type="SAM" id="MobiDB-lite"/>
    </source>
</evidence>
<dbReference type="InterPro" id="IPR042184">
    <property type="entry name" value="YqeY/Aim41_N"/>
</dbReference>
<keyword evidence="4" id="KW-1185">Reference proteome</keyword>
<protein>
    <submittedName>
        <fullName evidence="2">Glutamyl-tRNA amidotransferase</fullName>
    </submittedName>
</protein>